<evidence type="ECO:0000313" key="11">
    <source>
        <dbReference type="EMBL" id="MDX8335049.1"/>
    </source>
</evidence>
<dbReference type="Proteomes" id="UP001279681">
    <property type="component" value="Unassembled WGS sequence"/>
</dbReference>
<feature type="transmembrane region" description="Helical" evidence="10">
    <location>
        <begin position="56"/>
        <end position="81"/>
    </location>
</feature>
<keyword evidence="5" id="KW-1003">Cell membrane</keyword>
<feature type="transmembrane region" description="Helical" evidence="10">
    <location>
        <begin position="309"/>
        <end position="329"/>
    </location>
</feature>
<keyword evidence="8 10" id="KW-0472">Membrane</keyword>
<proteinExistence type="inferred from homology"/>
<evidence type="ECO:0000256" key="3">
    <source>
        <dbReference type="ARBA" id="ARBA00022106"/>
    </source>
</evidence>
<dbReference type="RefSeq" id="WP_320312461.1">
    <property type="nucleotide sequence ID" value="NZ_JAVIKH010000001.1"/>
</dbReference>
<keyword evidence="12" id="KW-1185">Reference proteome</keyword>
<feature type="transmembrane region" description="Helical" evidence="10">
    <location>
        <begin position="382"/>
        <end position="402"/>
    </location>
</feature>
<dbReference type="InterPro" id="IPR051327">
    <property type="entry name" value="MATE_MepA_subfamily"/>
</dbReference>
<evidence type="ECO:0000256" key="8">
    <source>
        <dbReference type="ARBA" id="ARBA00023136"/>
    </source>
</evidence>
<dbReference type="InterPro" id="IPR048279">
    <property type="entry name" value="MdtK-like"/>
</dbReference>
<evidence type="ECO:0000256" key="2">
    <source>
        <dbReference type="ARBA" id="ARBA00008417"/>
    </source>
</evidence>
<dbReference type="PANTHER" id="PTHR43823">
    <property type="entry name" value="SPORULATION PROTEIN YKVU"/>
    <property type="match status" value="1"/>
</dbReference>
<dbReference type="PIRSF" id="PIRSF006603">
    <property type="entry name" value="DinF"/>
    <property type="match status" value="1"/>
</dbReference>
<name>A0ABU4W8N3_9FUSO</name>
<sequence>MPQNITLENGCVKKLFFKFAIPSILGMLIVSLQIMVDGLFLSKGVGPTGLAAVNLSMPLINLLLSVALMICIGGGVLVGIASGNGEKERAKGLTSLTLILLLSVLLVISVFLLLNFQKVITLLGANNETHELVSKYLSILIPGSIFFSMPIFTETFVRIAGKPNQVFVSGSVCFIANVFLDYIFVIKLNMGMEGAAVASCFANMFGALTLFCHMKFGKVIFNLKDIKEIFYNGSSEMLTVISSAITTYIFNIIIMKNIGILGVSALTIVFYINSIVNISLYGLSQALQPIISYNLGAKRIDKIKDVLKVALKSGGTIGVITFIGMHLFGDKIITLFSNGNKELADLTNKAIFFFTFAYLLSFINIISSSFHTSIEKPFESAFISCGRSVIFVLIPLFTLPLFIGEIGIWLAVPIAELICLGVSIPLMKKSLKKLPLIN</sequence>
<evidence type="ECO:0000256" key="5">
    <source>
        <dbReference type="ARBA" id="ARBA00022475"/>
    </source>
</evidence>
<comment type="caution">
    <text evidence="11">The sequence shown here is derived from an EMBL/GenBank/DDBJ whole genome shotgun (WGS) entry which is preliminary data.</text>
</comment>
<evidence type="ECO:0000256" key="7">
    <source>
        <dbReference type="ARBA" id="ARBA00022989"/>
    </source>
</evidence>
<dbReference type="PANTHER" id="PTHR43823:SF3">
    <property type="entry name" value="MULTIDRUG EXPORT PROTEIN MEPA"/>
    <property type="match status" value="1"/>
</dbReference>
<feature type="transmembrane region" description="Helical" evidence="10">
    <location>
        <begin position="408"/>
        <end position="427"/>
    </location>
</feature>
<evidence type="ECO:0000256" key="1">
    <source>
        <dbReference type="ARBA" id="ARBA00004651"/>
    </source>
</evidence>
<evidence type="ECO:0000313" key="12">
    <source>
        <dbReference type="Proteomes" id="UP001279681"/>
    </source>
</evidence>
<evidence type="ECO:0000256" key="6">
    <source>
        <dbReference type="ARBA" id="ARBA00022692"/>
    </source>
</evidence>
<dbReference type="InterPro" id="IPR045070">
    <property type="entry name" value="MATE_MepA-like"/>
</dbReference>
<accession>A0ABU4W8N3</accession>
<dbReference type="Pfam" id="PF01554">
    <property type="entry name" value="MatE"/>
    <property type="match status" value="2"/>
</dbReference>
<reference evidence="12" key="1">
    <citation type="submission" date="2023-07" db="EMBL/GenBank/DDBJ databases">
        <authorList>
            <person name="Colorado M.A."/>
            <person name="Villamil L.M."/>
            <person name="Melo J.F."/>
            <person name="Rodriguez J.A."/>
            <person name="Ruiz R.Y."/>
        </authorList>
    </citation>
    <scope>NUCLEOTIDE SEQUENCE [LARGE SCALE GENOMIC DNA]</scope>
    <source>
        <strain evidence="12">C33</strain>
    </source>
</reference>
<dbReference type="InterPro" id="IPR002528">
    <property type="entry name" value="MATE_fam"/>
</dbReference>
<protein>
    <recommendedName>
        <fullName evidence="3">Multidrug export protein MepA</fullName>
    </recommendedName>
</protein>
<keyword evidence="7 10" id="KW-1133">Transmembrane helix</keyword>
<feature type="transmembrane region" description="Helical" evidence="10">
    <location>
        <begin position="165"/>
        <end position="184"/>
    </location>
</feature>
<comment type="subcellular location">
    <subcellularLocation>
        <location evidence="1">Cell membrane</location>
        <topology evidence="1">Multi-pass membrane protein</topology>
    </subcellularLocation>
</comment>
<dbReference type="EMBL" id="JAVIKH010000001">
    <property type="protein sequence ID" value="MDX8335049.1"/>
    <property type="molecule type" value="Genomic_DNA"/>
</dbReference>
<keyword evidence="4" id="KW-0813">Transport</keyword>
<evidence type="ECO:0000256" key="9">
    <source>
        <dbReference type="ARBA" id="ARBA00023251"/>
    </source>
</evidence>
<feature type="transmembrane region" description="Helical" evidence="10">
    <location>
        <begin position="196"/>
        <end position="216"/>
    </location>
</feature>
<keyword evidence="9" id="KW-0046">Antibiotic resistance</keyword>
<organism evidence="11 12">
    <name type="scientific">Candidatus Cetobacterium colombiensis</name>
    <dbReference type="NCBI Taxonomy" id="3073100"/>
    <lineage>
        <taxon>Bacteria</taxon>
        <taxon>Fusobacteriati</taxon>
        <taxon>Fusobacteriota</taxon>
        <taxon>Fusobacteriia</taxon>
        <taxon>Fusobacteriales</taxon>
        <taxon>Fusobacteriaceae</taxon>
        <taxon>Cetobacterium</taxon>
    </lineage>
</organism>
<evidence type="ECO:0000256" key="4">
    <source>
        <dbReference type="ARBA" id="ARBA00022448"/>
    </source>
</evidence>
<dbReference type="CDD" id="cd13143">
    <property type="entry name" value="MATE_MepA_like"/>
    <property type="match status" value="1"/>
</dbReference>
<gene>
    <name evidence="11" type="ORF">RFV38_00800</name>
</gene>
<comment type="similarity">
    <text evidence="2">Belongs to the multi antimicrobial extrusion (MATE) (TC 2.A.66.1) family. MepA subfamily.</text>
</comment>
<keyword evidence="6 10" id="KW-0812">Transmembrane</keyword>
<evidence type="ECO:0000256" key="10">
    <source>
        <dbReference type="SAM" id="Phobius"/>
    </source>
</evidence>
<feature type="transmembrane region" description="Helical" evidence="10">
    <location>
        <begin position="349"/>
        <end position="370"/>
    </location>
</feature>
<feature type="transmembrane region" description="Helical" evidence="10">
    <location>
        <begin position="93"/>
        <end position="116"/>
    </location>
</feature>
<feature type="transmembrane region" description="Helical" evidence="10">
    <location>
        <begin position="237"/>
        <end position="254"/>
    </location>
</feature>
<feature type="transmembrane region" description="Helical" evidence="10">
    <location>
        <begin position="260"/>
        <end position="283"/>
    </location>
</feature>
<feature type="transmembrane region" description="Helical" evidence="10">
    <location>
        <begin position="136"/>
        <end position="153"/>
    </location>
</feature>
<feature type="transmembrane region" description="Helical" evidence="10">
    <location>
        <begin position="15"/>
        <end position="36"/>
    </location>
</feature>